<evidence type="ECO:0000256" key="9">
    <source>
        <dbReference type="ARBA" id="ARBA00023224"/>
    </source>
</evidence>
<evidence type="ECO:0000256" key="1">
    <source>
        <dbReference type="ARBA" id="ARBA00004651"/>
    </source>
</evidence>
<keyword evidence="6 10" id="KW-1133">Transmembrane helix</keyword>
<proteinExistence type="predicted"/>
<name>A0A182NDC6_9DIPT</name>
<keyword evidence="12" id="KW-1185">Reference proteome</keyword>
<keyword evidence="5" id="KW-0552">Olfaction</keyword>
<dbReference type="InterPro" id="IPR004117">
    <property type="entry name" value="7tm6_olfct_rcpt"/>
</dbReference>
<keyword evidence="7 10" id="KW-0472">Membrane</keyword>
<comment type="subcellular location">
    <subcellularLocation>
        <location evidence="1">Cell membrane</location>
        <topology evidence="1">Multi-pass membrane protein</topology>
    </subcellularLocation>
</comment>
<keyword evidence="2" id="KW-1003">Cell membrane</keyword>
<evidence type="ECO:0000256" key="7">
    <source>
        <dbReference type="ARBA" id="ARBA00023136"/>
    </source>
</evidence>
<dbReference type="GO" id="GO:0004984">
    <property type="term" value="F:olfactory receptor activity"/>
    <property type="evidence" value="ECO:0007669"/>
    <property type="project" value="InterPro"/>
</dbReference>
<evidence type="ECO:0000313" key="11">
    <source>
        <dbReference type="EnsemblMetazoa" id="ADIR005640-PA"/>
    </source>
</evidence>
<evidence type="ECO:0000256" key="2">
    <source>
        <dbReference type="ARBA" id="ARBA00022475"/>
    </source>
</evidence>
<dbReference type="Pfam" id="PF02949">
    <property type="entry name" value="7tm_6"/>
    <property type="match status" value="1"/>
</dbReference>
<feature type="transmembrane region" description="Helical" evidence="10">
    <location>
        <begin position="15"/>
        <end position="36"/>
    </location>
</feature>
<evidence type="ECO:0000256" key="10">
    <source>
        <dbReference type="SAM" id="Phobius"/>
    </source>
</evidence>
<evidence type="ECO:0000313" key="12">
    <source>
        <dbReference type="Proteomes" id="UP000075884"/>
    </source>
</evidence>
<dbReference type="GO" id="GO:0005549">
    <property type="term" value="F:odorant binding"/>
    <property type="evidence" value="ECO:0007669"/>
    <property type="project" value="InterPro"/>
</dbReference>
<organism evidence="11 12">
    <name type="scientific">Anopheles dirus</name>
    <dbReference type="NCBI Taxonomy" id="7168"/>
    <lineage>
        <taxon>Eukaryota</taxon>
        <taxon>Metazoa</taxon>
        <taxon>Ecdysozoa</taxon>
        <taxon>Arthropoda</taxon>
        <taxon>Hexapoda</taxon>
        <taxon>Insecta</taxon>
        <taxon>Pterygota</taxon>
        <taxon>Neoptera</taxon>
        <taxon>Endopterygota</taxon>
        <taxon>Diptera</taxon>
        <taxon>Nematocera</taxon>
        <taxon>Culicoidea</taxon>
        <taxon>Culicidae</taxon>
        <taxon>Anophelinae</taxon>
        <taxon>Anopheles</taxon>
    </lineage>
</organism>
<evidence type="ECO:0000256" key="4">
    <source>
        <dbReference type="ARBA" id="ARBA00022692"/>
    </source>
</evidence>
<protein>
    <submittedName>
        <fullName evidence="11">Uncharacterized protein</fullName>
    </submittedName>
</protein>
<dbReference type="AlphaFoldDB" id="A0A182NDC6"/>
<sequence>MGVSFFKREHNFKNFLFLFGISNLFLYMPSVIISAYQNIYDVIKLMYCVATFGFGCQATMKIYTYIVTRKRVIYLYEKNMKYYKDMLDQSEKVRHVLCENANLTYVVIKFAIILYIFLVFITLSMPLLLSLYFSERILPFGFTIPFTSDETTAGYIGNYLCQLVMSIYYGLITVASDITTIFNLLTANGQLNVLVTIVEELDELLDRDESPQVIKNKIKDIIRQHQSHRIYFDELINFLNPYHFVTLGSTVPTMIVSVVGLVLLNWYPGAIIMFFASIQIFFICFLGTSLELKTDALTETVSAIHWDKLSVQDMKSMNLVQVLTQHPKILVLATLPLNIAAYLQIHKFIYSMIMMMENTKE</sequence>
<dbReference type="GO" id="GO:0007165">
    <property type="term" value="P:signal transduction"/>
    <property type="evidence" value="ECO:0007669"/>
    <property type="project" value="UniProtKB-KW"/>
</dbReference>
<dbReference type="Proteomes" id="UP000075884">
    <property type="component" value="Unassembled WGS sequence"/>
</dbReference>
<keyword evidence="9" id="KW-0807">Transducer</keyword>
<keyword evidence="8" id="KW-0675">Receptor</keyword>
<keyword evidence="4 10" id="KW-0812">Transmembrane</keyword>
<evidence type="ECO:0000256" key="5">
    <source>
        <dbReference type="ARBA" id="ARBA00022725"/>
    </source>
</evidence>
<dbReference type="VEuPathDB" id="VectorBase:ADIR005640"/>
<feature type="transmembrane region" description="Helical" evidence="10">
    <location>
        <begin position="242"/>
        <end position="264"/>
    </location>
</feature>
<reference evidence="11" key="2">
    <citation type="submission" date="2020-05" db="UniProtKB">
        <authorList>
            <consortium name="EnsemblMetazoa"/>
        </authorList>
    </citation>
    <scope>IDENTIFICATION</scope>
    <source>
        <strain evidence="11">WRAIR2</strain>
    </source>
</reference>
<dbReference type="EnsemblMetazoa" id="ADIR005640-RA">
    <property type="protein sequence ID" value="ADIR005640-PA"/>
    <property type="gene ID" value="ADIR005640"/>
</dbReference>
<keyword evidence="3" id="KW-0716">Sensory transduction</keyword>
<feature type="transmembrane region" description="Helical" evidence="10">
    <location>
        <begin position="329"/>
        <end position="350"/>
    </location>
</feature>
<evidence type="ECO:0000256" key="3">
    <source>
        <dbReference type="ARBA" id="ARBA00022606"/>
    </source>
</evidence>
<feature type="transmembrane region" description="Helical" evidence="10">
    <location>
        <begin position="271"/>
        <end position="290"/>
    </location>
</feature>
<dbReference type="GO" id="GO:0005886">
    <property type="term" value="C:plasma membrane"/>
    <property type="evidence" value="ECO:0007669"/>
    <property type="project" value="UniProtKB-SubCell"/>
</dbReference>
<feature type="transmembrane region" description="Helical" evidence="10">
    <location>
        <begin position="112"/>
        <end position="133"/>
    </location>
</feature>
<dbReference type="PANTHER" id="PTHR21137">
    <property type="entry name" value="ODORANT RECEPTOR"/>
    <property type="match status" value="1"/>
</dbReference>
<reference evidence="12" key="1">
    <citation type="submission" date="2013-03" db="EMBL/GenBank/DDBJ databases">
        <title>The Genome Sequence of Anopheles dirus WRAIR2.</title>
        <authorList>
            <consortium name="The Broad Institute Genomics Platform"/>
            <person name="Neafsey D.E."/>
            <person name="Walton C."/>
            <person name="Walker B."/>
            <person name="Young S.K."/>
            <person name="Zeng Q."/>
            <person name="Gargeya S."/>
            <person name="Fitzgerald M."/>
            <person name="Haas B."/>
            <person name="Abouelleil A."/>
            <person name="Allen A.W."/>
            <person name="Alvarado L."/>
            <person name="Arachchi H.M."/>
            <person name="Berlin A.M."/>
            <person name="Chapman S.B."/>
            <person name="Gainer-Dewar J."/>
            <person name="Goldberg J."/>
            <person name="Griggs A."/>
            <person name="Gujja S."/>
            <person name="Hansen M."/>
            <person name="Howarth C."/>
            <person name="Imamovic A."/>
            <person name="Ireland A."/>
            <person name="Larimer J."/>
            <person name="McCowan C."/>
            <person name="Murphy C."/>
            <person name="Pearson M."/>
            <person name="Poon T.W."/>
            <person name="Priest M."/>
            <person name="Roberts A."/>
            <person name="Saif S."/>
            <person name="Shea T."/>
            <person name="Sisk P."/>
            <person name="Sykes S."/>
            <person name="Wortman J."/>
            <person name="Nusbaum C."/>
            <person name="Birren B."/>
        </authorList>
    </citation>
    <scope>NUCLEOTIDE SEQUENCE [LARGE SCALE GENOMIC DNA]</scope>
    <source>
        <strain evidence="12">WRAIR2</strain>
    </source>
</reference>
<evidence type="ECO:0000256" key="6">
    <source>
        <dbReference type="ARBA" id="ARBA00022989"/>
    </source>
</evidence>
<evidence type="ECO:0000256" key="8">
    <source>
        <dbReference type="ARBA" id="ARBA00023170"/>
    </source>
</evidence>
<accession>A0A182NDC6</accession>
<feature type="transmembrane region" description="Helical" evidence="10">
    <location>
        <begin position="42"/>
        <end position="63"/>
    </location>
</feature>
<dbReference type="PANTHER" id="PTHR21137:SF35">
    <property type="entry name" value="ODORANT RECEPTOR 19A-RELATED"/>
    <property type="match status" value="1"/>
</dbReference>